<protein>
    <recommendedName>
        <fullName evidence="2">Fe-S cluster assembly protein SufB</fullName>
    </recommendedName>
</protein>
<name>A0A382U948_9ZZZZ</name>
<dbReference type="AlphaFoldDB" id="A0A382U948"/>
<dbReference type="InterPro" id="IPR055346">
    <property type="entry name" value="Fe-S_cluster_assembly_SufBD"/>
</dbReference>
<sequence length="106" mass="12283">MPEPSSQAASLSDTEVLEEFAQREYKEGFVTDVEMDSAPPGLNEETIAFISAKKQEPEWLLEWRLKAYRQWLTMEDPTAQKASQRWAMVQYPEIDYQAISYFSAPK</sequence>
<evidence type="ECO:0008006" key="2">
    <source>
        <dbReference type="Google" id="ProtNLM"/>
    </source>
</evidence>
<dbReference type="SUPFAM" id="SSF101960">
    <property type="entry name" value="Stabilizer of iron transporter SufD"/>
    <property type="match status" value="1"/>
</dbReference>
<dbReference type="InterPro" id="IPR037284">
    <property type="entry name" value="SUF_FeS_clus_asmbl_SufBD_sf"/>
</dbReference>
<dbReference type="PANTHER" id="PTHR30508:SF1">
    <property type="entry name" value="UPF0051 PROTEIN ABCI8, CHLOROPLASTIC-RELATED"/>
    <property type="match status" value="1"/>
</dbReference>
<gene>
    <name evidence="1" type="ORF">METZ01_LOCUS383416</name>
</gene>
<accession>A0A382U948</accession>
<dbReference type="EMBL" id="UINC01142305">
    <property type="protein sequence ID" value="SVD30562.1"/>
    <property type="molecule type" value="Genomic_DNA"/>
</dbReference>
<proteinExistence type="predicted"/>
<evidence type="ECO:0000313" key="1">
    <source>
        <dbReference type="EMBL" id="SVD30562.1"/>
    </source>
</evidence>
<dbReference type="PANTHER" id="PTHR30508">
    <property type="entry name" value="FES CLUSTER ASSEMBLY PROTEIN SUF"/>
    <property type="match status" value="1"/>
</dbReference>
<reference evidence="1" key="1">
    <citation type="submission" date="2018-05" db="EMBL/GenBank/DDBJ databases">
        <authorList>
            <person name="Lanie J.A."/>
            <person name="Ng W.-L."/>
            <person name="Kazmierczak K.M."/>
            <person name="Andrzejewski T.M."/>
            <person name="Davidsen T.M."/>
            <person name="Wayne K.J."/>
            <person name="Tettelin H."/>
            <person name="Glass J.I."/>
            <person name="Rusch D."/>
            <person name="Podicherti R."/>
            <person name="Tsui H.-C.T."/>
            <person name="Winkler M.E."/>
        </authorList>
    </citation>
    <scope>NUCLEOTIDE SEQUENCE</scope>
</reference>
<feature type="non-terminal residue" evidence="1">
    <location>
        <position position="106"/>
    </location>
</feature>
<organism evidence="1">
    <name type="scientific">marine metagenome</name>
    <dbReference type="NCBI Taxonomy" id="408172"/>
    <lineage>
        <taxon>unclassified sequences</taxon>
        <taxon>metagenomes</taxon>
        <taxon>ecological metagenomes</taxon>
    </lineage>
</organism>
<dbReference type="GO" id="GO:0016226">
    <property type="term" value="P:iron-sulfur cluster assembly"/>
    <property type="evidence" value="ECO:0007669"/>
    <property type="project" value="InterPro"/>
</dbReference>